<evidence type="ECO:0000313" key="2">
    <source>
        <dbReference type="EMBL" id="KAA8907830.1"/>
    </source>
</evidence>
<proteinExistence type="predicted"/>
<dbReference type="SUPFAM" id="SSF51322">
    <property type="entry name" value="Cyanovirin-N"/>
    <property type="match status" value="2"/>
</dbReference>
<dbReference type="Gene3D" id="2.30.60.10">
    <property type="entry name" value="Cyanovirin-N"/>
    <property type="match status" value="2"/>
</dbReference>
<dbReference type="OrthoDB" id="2441380at2759"/>
<keyword evidence="3" id="KW-1185">Reference proteome</keyword>
<dbReference type="Proteomes" id="UP000326924">
    <property type="component" value="Unassembled WGS sequence"/>
</dbReference>
<dbReference type="Pfam" id="PF08881">
    <property type="entry name" value="CVNH"/>
    <property type="match status" value="2"/>
</dbReference>
<sequence length="383" mass="40970">MGIRAKTAFSLTATDIRLEDSLLYANLPVPGATETRTSVLDLDAYVGNDDGHFDLMGHSFFESCIEIALKGAVLSAKLRDRGGNYHDAVLNLDFVIINDGGRLRFRRPSRCLELSCCCFSLNGSILEALCLGRDGRLHHSAIDLNKHLANHDGRFSHVREDGNFSGSGNNFSIDFERGFKLEGYLEGCNKSVKAASFDLARIIGNVDGSLVYHCHDGGSFDFEADYAGFYSALPLMGLNAVGIHLTAEDKLEKAAAANNYATIVFGASLVGALMGPGPLGPATGAALATQTAMGAFRNAVASNATQSFVSNTLPGFLASSDAQRYLSNYVCDCLNVRAVLPEKLGKGGRAAAAIANEDIEVAVNRCYAEAMAGFHQMEHQAHW</sequence>
<gene>
    <name evidence="2" type="ORF">FN846DRAFT_688078</name>
</gene>
<dbReference type="PANTHER" id="PTHR42076:SF1">
    <property type="entry name" value="CYANOVIRIN-N DOMAIN-CONTAINING PROTEIN"/>
    <property type="match status" value="1"/>
</dbReference>
<dbReference type="PANTHER" id="PTHR42076">
    <property type="entry name" value="CYANOVIRIN-N HOMOLOG"/>
    <property type="match status" value="1"/>
</dbReference>
<evidence type="ECO:0000259" key="1">
    <source>
        <dbReference type="SMART" id="SM01111"/>
    </source>
</evidence>
<dbReference type="InterPro" id="IPR011058">
    <property type="entry name" value="Cyanovirin-N"/>
</dbReference>
<comment type="caution">
    <text evidence="2">The sequence shown here is derived from an EMBL/GenBank/DDBJ whole genome shotgun (WGS) entry which is preliminary data.</text>
</comment>
<organism evidence="2 3">
    <name type="scientific">Sphaerosporella brunnea</name>
    <dbReference type="NCBI Taxonomy" id="1250544"/>
    <lineage>
        <taxon>Eukaryota</taxon>
        <taxon>Fungi</taxon>
        <taxon>Dikarya</taxon>
        <taxon>Ascomycota</taxon>
        <taxon>Pezizomycotina</taxon>
        <taxon>Pezizomycetes</taxon>
        <taxon>Pezizales</taxon>
        <taxon>Pyronemataceae</taxon>
        <taxon>Sphaerosporella</taxon>
    </lineage>
</organism>
<evidence type="ECO:0000313" key="3">
    <source>
        <dbReference type="Proteomes" id="UP000326924"/>
    </source>
</evidence>
<dbReference type="SMART" id="SM01111">
    <property type="entry name" value="CVNH"/>
    <property type="match status" value="2"/>
</dbReference>
<dbReference type="EMBL" id="VXIS01000075">
    <property type="protein sequence ID" value="KAA8907830.1"/>
    <property type="molecule type" value="Genomic_DNA"/>
</dbReference>
<accession>A0A5J5EZR3</accession>
<feature type="domain" description="Cyanovirin-N" evidence="1">
    <location>
        <begin position="8"/>
        <end position="105"/>
    </location>
</feature>
<dbReference type="InParanoid" id="A0A5J5EZR3"/>
<feature type="domain" description="Cyanovirin-N" evidence="1">
    <location>
        <begin position="114"/>
        <end position="212"/>
    </location>
</feature>
<dbReference type="InterPro" id="IPR036673">
    <property type="entry name" value="Cyanovirin-N_sf"/>
</dbReference>
<reference evidence="2 3" key="1">
    <citation type="submission" date="2019-09" db="EMBL/GenBank/DDBJ databases">
        <title>Draft genome of the ectomycorrhizal ascomycete Sphaerosporella brunnea.</title>
        <authorList>
            <consortium name="DOE Joint Genome Institute"/>
            <person name="Benucci G.M."/>
            <person name="Marozzi G."/>
            <person name="Antonielli L."/>
            <person name="Sanchez S."/>
            <person name="Marco P."/>
            <person name="Wang X."/>
            <person name="Falini L.B."/>
            <person name="Barry K."/>
            <person name="Haridas S."/>
            <person name="Lipzen A."/>
            <person name="Labutti K."/>
            <person name="Grigoriev I.V."/>
            <person name="Murat C."/>
            <person name="Martin F."/>
            <person name="Albertini E."/>
            <person name="Donnini D."/>
            <person name="Bonito G."/>
        </authorList>
    </citation>
    <scope>NUCLEOTIDE SEQUENCE [LARGE SCALE GENOMIC DNA]</scope>
    <source>
        <strain evidence="2 3">Sb_GMNB300</strain>
    </source>
</reference>
<protein>
    <submittedName>
        <fullName evidence="2">Cyanovirin-N</fullName>
    </submittedName>
</protein>
<dbReference type="AlphaFoldDB" id="A0A5J5EZR3"/>
<name>A0A5J5EZR3_9PEZI</name>